<evidence type="ECO:0000313" key="1">
    <source>
        <dbReference type="EMBL" id="GCC47017.1"/>
    </source>
</evidence>
<organism evidence="1 2">
    <name type="scientific">Chiloscyllium punctatum</name>
    <name type="common">Brownbanded bambooshark</name>
    <name type="synonym">Hemiscyllium punctatum</name>
    <dbReference type="NCBI Taxonomy" id="137246"/>
    <lineage>
        <taxon>Eukaryota</taxon>
        <taxon>Metazoa</taxon>
        <taxon>Chordata</taxon>
        <taxon>Craniata</taxon>
        <taxon>Vertebrata</taxon>
        <taxon>Chondrichthyes</taxon>
        <taxon>Elasmobranchii</taxon>
        <taxon>Galeomorphii</taxon>
        <taxon>Galeoidea</taxon>
        <taxon>Orectolobiformes</taxon>
        <taxon>Hemiscylliidae</taxon>
        <taxon>Chiloscyllium</taxon>
    </lineage>
</organism>
<sequence length="170" mass="19085">MDYFAAIAPRNDGCALFVVHSRRRARLHQLVEHRIHQRLERGVDDIGRDADRGPALAGLVLAFDQNPRDRLGAAIEDTHAVVDQLQAIDVLLVLAEVLAQRDVERIDRAIAFGGRDQMLAVDIDLHHRERHGHTLAVGVVALLDIDVELLDLKIFRYLAERAARQQIEGC</sequence>
<gene>
    <name evidence="1" type="ORF">chiPu_0031074</name>
</gene>
<dbReference type="AlphaFoldDB" id="A0A401TWJ2"/>
<reference evidence="1 2" key="1">
    <citation type="journal article" date="2018" name="Nat. Ecol. Evol.">
        <title>Shark genomes provide insights into elasmobranch evolution and the origin of vertebrates.</title>
        <authorList>
            <person name="Hara Y"/>
            <person name="Yamaguchi K"/>
            <person name="Onimaru K"/>
            <person name="Kadota M"/>
            <person name="Koyanagi M"/>
            <person name="Keeley SD"/>
            <person name="Tatsumi K"/>
            <person name="Tanaka K"/>
            <person name="Motone F"/>
            <person name="Kageyama Y"/>
            <person name="Nozu R"/>
            <person name="Adachi N"/>
            <person name="Nishimura O"/>
            <person name="Nakagawa R"/>
            <person name="Tanegashima C"/>
            <person name="Kiyatake I"/>
            <person name="Matsumoto R"/>
            <person name="Murakumo K"/>
            <person name="Nishida K"/>
            <person name="Terakita A"/>
            <person name="Kuratani S"/>
            <person name="Sato K"/>
            <person name="Hyodo S Kuraku.S."/>
        </authorList>
    </citation>
    <scope>NUCLEOTIDE SEQUENCE [LARGE SCALE GENOMIC DNA]</scope>
</reference>
<evidence type="ECO:0000313" key="2">
    <source>
        <dbReference type="Proteomes" id="UP000287033"/>
    </source>
</evidence>
<proteinExistence type="predicted"/>
<dbReference type="EMBL" id="BEZZ01200116">
    <property type="protein sequence ID" value="GCC47017.1"/>
    <property type="molecule type" value="Genomic_DNA"/>
</dbReference>
<accession>A0A401TWJ2</accession>
<comment type="caution">
    <text evidence="1">The sequence shown here is derived from an EMBL/GenBank/DDBJ whole genome shotgun (WGS) entry which is preliminary data.</text>
</comment>
<keyword evidence="2" id="KW-1185">Reference proteome</keyword>
<protein>
    <submittedName>
        <fullName evidence="1">Uncharacterized protein</fullName>
    </submittedName>
</protein>
<dbReference type="Proteomes" id="UP000287033">
    <property type="component" value="Unassembled WGS sequence"/>
</dbReference>
<feature type="non-terminal residue" evidence="1">
    <location>
        <position position="170"/>
    </location>
</feature>
<name>A0A401TWJ2_CHIPU</name>